<reference evidence="13 14" key="1">
    <citation type="submission" date="2018-01" db="EMBL/GenBank/DDBJ databases">
        <title>Harnessing the power of phylogenomics to disentangle the directionality and signatures of interkingdom host jumping in the parasitic fungal genus Tolypocladium.</title>
        <authorList>
            <person name="Quandt C.A."/>
            <person name="Patterson W."/>
            <person name="Spatafora J.W."/>
        </authorList>
    </citation>
    <scope>NUCLEOTIDE SEQUENCE [LARGE SCALE GENOMIC DNA]</scope>
    <source>
        <strain evidence="13 14">NRBC 100945</strain>
    </source>
</reference>
<sequence length="569" mass="65372">MCGLRFRAQPSARKEPRGTVIRDGSGVHIFPEDDKGLQDLLQRSSQRIKDPMAAKKHGRFNGLVFTQQFSAFDTHNAASANSPFHGFYILFWLAVALFVFKISAHNWRQYGTPLGSKEIMKTMFNRDVFVLLLSDGVMCSLTGVSWILQKLVLHGHVSWDNGGWIVQNIWQTAFLAGVVAWTLIRDWPWTHTVFFVLHGIVMVMKQHSYAFYNGYLSTVHEKRLFLLSKLKQLELVDPASGPSTTAPPACTLDTSHLGVPPSAAQRRHSLLQLPSAEETDIDRVARAVASRQPLDDEQISLFGRIIKWEVDALADELRGTAADAAAAYPRNLTFVSYCRWIPLPTVVYELGYPQTERISWAYVAEKLVAMVGILFVMIQVSQRSIYPVVMKTLRMKEDGVPLSGRFKEFPWLLSDLIFPFMMEYLLVWYLIWETILNTLAELTFFADRSFYGPWWNSVSWDQFARDWNRPVHIFLLRHVYHSSISSLKVKKHTATLITFFLSACVHELIMWCLFKKLRGYLLFLQMCQLPLVRLSRTTWLRDRKTLGNFIFWLGIFTGPSLLCSLYLIL</sequence>
<dbReference type="OrthoDB" id="10039049at2759"/>
<dbReference type="Proteomes" id="UP000237481">
    <property type="component" value="Unassembled WGS sequence"/>
</dbReference>
<evidence type="ECO:0000256" key="7">
    <source>
        <dbReference type="ARBA" id="ARBA00023136"/>
    </source>
</evidence>
<dbReference type="Pfam" id="PF03062">
    <property type="entry name" value="MBOAT"/>
    <property type="match status" value="1"/>
</dbReference>
<evidence type="ECO:0000256" key="10">
    <source>
        <dbReference type="PIRNR" id="PIRNR000439"/>
    </source>
</evidence>
<organism evidence="13 14">
    <name type="scientific">Tolypocladium paradoxum</name>
    <dbReference type="NCBI Taxonomy" id="94208"/>
    <lineage>
        <taxon>Eukaryota</taxon>
        <taxon>Fungi</taxon>
        <taxon>Dikarya</taxon>
        <taxon>Ascomycota</taxon>
        <taxon>Pezizomycotina</taxon>
        <taxon>Sordariomycetes</taxon>
        <taxon>Hypocreomycetidae</taxon>
        <taxon>Hypocreales</taxon>
        <taxon>Ophiocordycipitaceae</taxon>
        <taxon>Tolypocladium</taxon>
    </lineage>
</organism>
<evidence type="ECO:0000256" key="2">
    <source>
        <dbReference type="ARBA" id="ARBA00009010"/>
    </source>
</evidence>
<dbReference type="PANTHER" id="PTHR10408:SF23">
    <property type="entry name" value="STEROL O-ACYLTRANSFERASE 1-RELATED"/>
    <property type="match status" value="1"/>
</dbReference>
<feature type="transmembrane region" description="Helical" evidence="12">
    <location>
        <begin position="493"/>
        <end position="511"/>
    </location>
</feature>
<evidence type="ECO:0000256" key="5">
    <source>
        <dbReference type="ARBA" id="ARBA00022824"/>
    </source>
</evidence>
<keyword evidence="7 10" id="KW-0472">Membrane</keyword>
<gene>
    <name evidence="13" type="ORF">TPAR_01037</name>
</gene>
<dbReference type="GO" id="GO:0008204">
    <property type="term" value="P:ergosterol metabolic process"/>
    <property type="evidence" value="ECO:0007669"/>
    <property type="project" value="TreeGrafter"/>
</dbReference>
<feature type="transmembrane region" description="Helical" evidence="12">
    <location>
        <begin position="168"/>
        <end position="184"/>
    </location>
</feature>
<dbReference type="InterPro" id="IPR014371">
    <property type="entry name" value="Oat_ACAT_DAG_ARE"/>
</dbReference>
<feature type="transmembrane region" description="Helical" evidence="12">
    <location>
        <begin position="546"/>
        <end position="568"/>
    </location>
</feature>
<keyword evidence="6 12" id="KW-1133">Transmembrane helix</keyword>
<feature type="active site" evidence="11">
    <location>
        <position position="506"/>
    </location>
</feature>
<comment type="subcellular location">
    <subcellularLocation>
        <location evidence="1 10">Endoplasmic reticulum membrane</location>
        <topology evidence="1 10">Multi-pass membrane protein</topology>
    </subcellularLocation>
</comment>
<feature type="transmembrane region" description="Helical" evidence="12">
    <location>
        <begin position="128"/>
        <end position="148"/>
    </location>
</feature>
<dbReference type="GO" id="GO:0005789">
    <property type="term" value="C:endoplasmic reticulum membrane"/>
    <property type="evidence" value="ECO:0007669"/>
    <property type="project" value="UniProtKB-SubCell"/>
</dbReference>
<comment type="function">
    <text evidence="9">Sterol O-acyltransferase that catalyzes the formation of stery esters.</text>
</comment>
<keyword evidence="14" id="KW-1185">Reference proteome</keyword>
<dbReference type="EMBL" id="PKSG01000104">
    <property type="protein sequence ID" value="POR38754.1"/>
    <property type="molecule type" value="Genomic_DNA"/>
</dbReference>
<keyword evidence="3 10" id="KW-0808">Transferase</keyword>
<evidence type="ECO:0000256" key="3">
    <source>
        <dbReference type="ARBA" id="ARBA00022679"/>
    </source>
</evidence>
<evidence type="ECO:0000256" key="9">
    <source>
        <dbReference type="ARBA" id="ARBA00023568"/>
    </source>
</evidence>
<keyword evidence="8 10" id="KW-0012">Acyltransferase</keyword>
<name>A0A2S4L8I5_9HYPO</name>
<accession>A0A2S4L8I5</accession>
<evidence type="ECO:0000256" key="11">
    <source>
        <dbReference type="PIRSR" id="PIRSR000439-1"/>
    </source>
</evidence>
<dbReference type="GO" id="GO:0034737">
    <property type="term" value="F:ergosterol O-acyltransferase activity"/>
    <property type="evidence" value="ECO:0007669"/>
    <property type="project" value="TreeGrafter"/>
</dbReference>
<dbReference type="AlphaFoldDB" id="A0A2S4L8I5"/>
<keyword evidence="5 10" id="KW-0256">Endoplasmic reticulum</keyword>
<evidence type="ECO:0000256" key="4">
    <source>
        <dbReference type="ARBA" id="ARBA00022692"/>
    </source>
</evidence>
<comment type="similarity">
    <text evidence="2 10">Belongs to the membrane-bound acyltransferase family. Sterol o-acyltransferase subfamily.</text>
</comment>
<feature type="transmembrane region" description="Helical" evidence="12">
    <location>
        <begin position="87"/>
        <end position="107"/>
    </location>
</feature>
<dbReference type="PIRSF" id="PIRSF000439">
    <property type="entry name" value="Oat_ACAT_DAG_ARE"/>
    <property type="match status" value="1"/>
</dbReference>
<dbReference type="InterPro" id="IPR004299">
    <property type="entry name" value="MBOAT_fam"/>
</dbReference>
<protein>
    <recommendedName>
        <fullName evidence="10">O-acyltransferase</fullName>
    </recommendedName>
</protein>
<dbReference type="PANTHER" id="PTHR10408">
    <property type="entry name" value="STEROL O-ACYLTRANSFERASE"/>
    <property type="match status" value="1"/>
</dbReference>
<comment type="caution">
    <text evidence="13">The sequence shown here is derived from an EMBL/GenBank/DDBJ whole genome shotgun (WGS) entry which is preliminary data.</text>
</comment>
<proteinExistence type="inferred from homology"/>
<evidence type="ECO:0000256" key="6">
    <source>
        <dbReference type="ARBA" id="ARBA00022989"/>
    </source>
</evidence>
<evidence type="ECO:0000313" key="14">
    <source>
        <dbReference type="Proteomes" id="UP000237481"/>
    </source>
</evidence>
<evidence type="ECO:0000256" key="8">
    <source>
        <dbReference type="ARBA" id="ARBA00023315"/>
    </source>
</evidence>
<keyword evidence="4 12" id="KW-0812">Transmembrane</keyword>
<evidence type="ECO:0000256" key="1">
    <source>
        <dbReference type="ARBA" id="ARBA00004477"/>
    </source>
</evidence>
<evidence type="ECO:0000313" key="13">
    <source>
        <dbReference type="EMBL" id="POR38754.1"/>
    </source>
</evidence>
<dbReference type="STRING" id="94208.A0A2S4L8I5"/>
<evidence type="ECO:0000256" key="12">
    <source>
        <dbReference type="SAM" id="Phobius"/>
    </source>
</evidence>